<sequence>MTFDKEVNEKVANICKEFLGGQWLQAKVEDITIKPIIVGFANRTFHCILKNSSKANETEDNEIPNEAVVKLYGNELVGKDSVIKVIGEAAEAVVLYKLSTLNMSPKLYGVFAGGRVEGYVEV</sequence>
<dbReference type="EMBL" id="NCKV01007623">
    <property type="protein sequence ID" value="RWS22900.1"/>
    <property type="molecule type" value="Genomic_DNA"/>
</dbReference>
<dbReference type="InterPro" id="IPR011009">
    <property type="entry name" value="Kinase-like_dom_sf"/>
</dbReference>
<dbReference type="GO" id="GO:0006646">
    <property type="term" value="P:phosphatidylethanolamine biosynthetic process"/>
    <property type="evidence" value="ECO:0007669"/>
    <property type="project" value="TreeGrafter"/>
</dbReference>
<dbReference type="Gene3D" id="3.30.200.20">
    <property type="entry name" value="Phosphorylase Kinase, domain 1"/>
    <property type="match status" value="1"/>
</dbReference>
<dbReference type="GO" id="GO:0004305">
    <property type="term" value="F:ethanolamine kinase activity"/>
    <property type="evidence" value="ECO:0007669"/>
    <property type="project" value="TreeGrafter"/>
</dbReference>
<keyword evidence="1" id="KW-0444">Lipid biosynthesis</keyword>
<evidence type="ECO:0000256" key="1">
    <source>
        <dbReference type="ARBA" id="ARBA00023209"/>
    </source>
</evidence>
<dbReference type="GO" id="GO:0004103">
    <property type="term" value="F:choline kinase activity"/>
    <property type="evidence" value="ECO:0007669"/>
    <property type="project" value="TreeGrafter"/>
</dbReference>
<accession>A0A443S5U4</accession>
<comment type="similarity">
    <text evidence="3">Belongs to the choline/ethanolamine kinase family.</text>
</comment>
<protein>
    <submittedName>
        <fullName evidence="4">Choline/ethanolamine kinase-like protein</fullName>
    </submittedName>
</protein>
<keyword evidence="1" id="KW-0443">Lipid metabolism</keyword>
<keyword evidence="2" id="KW-1208">Phospholipid metabolism</keyword>
<organism evidence="4 5">
    <name type="scientific">Leptotrombidium deliense</name>
    <dbReference type="NCBI Taxonomy" id="299467"/>
    <lineage>
        <taxon>Eukaryota</taxon>
        <taxon>Metazoa</taxon>
        <taxon>Ecdysozoa</taxon>
        <taxon>Arthropoda</taxon>
        <taxon>Chelicerata</taxon>
        <taxon>Arachnida</taxon>
        <taxon>Acari</taxon>
        <taxon>Acariformes</taxon>
        <taxon>Trombidiformes</taxon>
        <taxon>Prostigmata</taxon>
        <taxon>Anystina</taxon>
        <taxon>Parasitengona</taxon>
        <taxon>Trombiculoidea</taxon>
        <taxon>Trombiculidae</taxon>
        <taxon>Leptotrombidium</taxon>
    </lineage>
</organism>
<keyword evidence="1" id="KW-0594">Phospholipid biosynthesis</keyword>
<evidence type="ECO:0000313" key="5">
    <source>
        <dbReference type="Proteomes" id="UP000288716"/>
    </source>
</evidence>
<keyword evidence="5" id="KW-1185">Reference proteome</keyword>
<reference evidence="4 5" key="1">
    <citation type="journal article" date="2018" name="Gigascience">
        <title>Genomes of trombidid mites reveal novel predicted allergens and laterally-transferred genes associated with secondary metabolism.</title>
        <authorList>
            <person name="Dong X."/>
            <person name="Chaisiri K."/>
            <person name="Xia D."/>
            <person name="Armstrong S.D."/>
            <person name="Fang Y."/>
            <person name="Donnelly M.J."/>
            <person name="Kadowaki T."/>
            <person name="McGarry J.W."/>
            <person name="Darby A.C."/>
            <person name="Makepeace B.L."/>
        </authorList>
    </citation>
    <scope>NUCLEOTIDE SEQUENCE [LARGE SCALE GENOMIC DNA]</scope>
    <source>
        <strain evidence="4">UoL-UT</strain>
    </source>
</reference>
<keyword evidence="4" id="KW-0418">Kinase</keyword>
<dbReference type="OrthoDB" id="6514296at2759"/>
<evidence type="ECO:0000256" key="2">
    <source>
        <dbReference type="ARBA" id="ARBA00023264"/>
    </source>
</evidence>
<evidence type="ECO:0000313" key="4">
    <source>
        <dbReference type="EMBL" id="RWS22900.1"/>
    </source>
</evidence>
<dbReference type="Pfam" id="PF01633">
    <property type="entry name" value="Choline_kinase"/>
    <property type="match status" value="1"/>
</dbReference>
<dbReference type="SUPFAM" id="SSF56112">
    <property type="entry name" value="Protein kinase-like (PK-like)"/>
    <property type="match status" value="1"/>
</dbReference>
<gene>
    <name evidence="4" type="ORF">B4U80_13985</name>
</gene>
<dbReference type="VEuPathDB" id="VectorBase:LDEU009141"/>
<comment type="caution">
    <text evidence="4">The sequence shown here is derived from an EMBL/GenBank/DDBJ whole genome shotgun (WGS) entry which is preliminary data.</text>
</comment>
<dbReference type="GO" id="GO:0005737">
    <property type="term" value="C:cytoplasm"/>
    <property type="evidence" value="ECO:0007669"/>
    <property type="project" value="TreeGrafter"/>
</dbReference>
<name>A0A443S5U4_9ACAR</name>
<dbReference type="Proteomes" id="UP000288716">
    <property type="component" value="Unassembled WGS sequence"/>
</dbReference>
<proteinExistence type="inferred from homology"/>
<dbReference type="AlphaFoldDB" id="A0A443S5U4"/>
<keyword evidence="4" id="KW-0808">Transferase</keyword>
<dbReference type="PANTHER" id="PTHR22603">
    <property type="entry name" value="CHOLINE/ETHANOALAMINE KINASE"/>
    <property type="match status" value="1"/>
</dbReference>
<feature type="non-terminal residue" evidence="4">
    <location>
        <position position="122"/>
    </location>
</feature>
<evidence type="ECO:0000256" key="3">
    <source>
        <dbReference type="ARBA" id="ARBA00038211"/>
    </source>
</evidence>
<dbReference type="STRING" id="299467.A0A443S5U4"/>
<dbReference type="PANTHER" id="PTHR22603:SF93">
    <property type="entry name" value="RE24176P"/>
    <property type="match status" value="1"/>
</dbReference>